<accession>A0ABN2SW95</accession>
<feature type="transmembrane region" description="Helical" evidence="1">
    <location>
        <begin position="44"/>
        <end position="60"/>
    </location>
</feature>
<sequence>MNETRDHGPLPVLLLSLTVMTGLVDAFSYLVLGHVFVANMTGNVLFAGFALTGTGGIGGISWPATLLAVAAFAIGAAFGGRWGLTRKPHRGRLLAEAVIAQVVLMTAAAFVATVAAVGDTPVRLALIALLAVAMGIQNAIVRRLAVPDLTTTVLTLTVTGLFADTMAPEVRLRRIAGVVAMFAGAAGGGALLRWATVSAPLWAAAALLMALASSSLVLARRTSATTWR</sequence>
<keyword evidence="1" id="KW-0472">Membrane</keyword>
<feature type="transmembrane region" description="Helical" evidence="1">
    <location>
        <begin position="66"/>
        <end position="84"/>
    </location>
</feature>
<dbReference type="PANTHER" id="PTHR37488:SF2">
    <property type="entry name" value="DUF1275 DOMAIN-CONTAINING PROTEIN"/>
    <property type="match status" value="1"/>
</dbReference>
<dbReference type="RefSeq" id="WP_344661125.1">
    <property type="nucleotide sequence ID" value="NZ_BAAAQM010000049.1"/>
</dbReference>
<gene>
    <name evidence="2" type="ORF">GCM10009838_66430</name>
</gene>
<proteinExistence type="predicted"/>
<dbReference type="EMBL" id="BAAAQM010000049">
    <property type="protein sequence ID" value="GAA1993158.1"/>
    <property type="molecule type" value="Genomic_DNA"/>
</dbReference>
<dbReference type="PANTHER" id="PTHR37488">
    <property type="entry name" value="DUF1275 DOMAIN-CONTAINING PROTEIN"/>
    <property type="match status" value="1"/>
</dbReference>
<comment type="caution">
    <text evidence="2">The sequence shown here is derived from an EMBL/GenBank/DDBJ whole genome shotgun (WGS) entry which is preliminary data.</text>
</comment>
<evidence type="ECO:0000256" key="1">
    <source>
        <dbReference type="SAM" id="Phobius"/>
    </source>
</evidence>
<keyword evidence="1" id="KW-1133">Transmembrane helix</keyword>
<dbReference type="Pfam" id="PF06912">
    <property type="entry name" value="DUF1275"/>
    <property type="match status" value="1"/>
</dbReference>
<feature type="transmembrane region" description="Helical" evidence="1">
    <location>
        <begin position="122"/>
        <end position="141"/>
    </location>
</feature>
<dbReference type="InterPro" id="IPR010699">
    <property type="entry name" value="DUF1275"/>
</dbReference>
<evidence type="ECO:0000313" key="2">
    <source>
        <dbReference type="EMBL" id="GAA1993158.1"/>
    </source>
</evidence>
<evidence type="ECO:0000313" key="3">
    <source>
        <dbReference type="Proteomes" id="UP001499854"/>
    </source>
</evidence>
<keyword evidence="1" id="KW-0812">Transmembrane</keyword>
<dbReference type="Proteomes" id="UP001499854">
    <property type="component" value="Unassembled WGS sequence"/>
</dbReference>
<feature type="transmembrane region" description="Helical" evidence="1">
    <location>
        <begin position="93"/>
        <end position="116"/>
    </location>
</feature>
<reference evidence="2 3" key="1">
    <citation type="journal article" date="2019" name="Int. J. Syst. Evol. Microbiol.">
        <title>The Global Catalogue of Microorganisms (GCM) 10K type strain sequencing project: providing services to taxonomists for standard genome sequencing and annotation.</title>
        <authorList>
            <consortium name="The Broad Institute Genomics Platform"/>
            <consortium name="The Broad Institute Genome Sequencing Center for Infectious Disease"/>
            <person name="Wu L."/>
            <person name="Ma J."/>
        </authorList>
    </citation>
    <scope>NUCLEOTIDE SEQUENCE [LARGE SCALE GENOMIC DNA]</scope>
    <source>
        <strain evidence="2 3">JCM 16013</strain>
    </source>
</reference>
<name>A0ABN2SW95_9ACTN</name>
<feature type="transmembrane region" description="Helical" evidence="1">
    <location>
        <begin position="175"/>
        <end position="195"/>
    </location>
</feature>
<organism evidence="2 3">
    <name type="scientific">Catenulispora subtropica</name>
    <dbReference type="NCBI Taxonomy" id="450798"/>
    <lineage>
        <taxon>Bacteria</taxon>
        <taxon>Bacillati</taxon>
        <taxon>Actinomycetota</taxon>
        <taxon>Actinomycetes</taxon>
        <taxon>Catenulisporales</taxon>
        <taxon>Catenulisporaceae</taxon>
        <taxon>Catenulispora</taxon>
    </lineage>
</organism>
<keyword evidence="3" id="KW-1185">Reference proteome</keyword>
<protein>
    <submittedName>
        <fullName evidence="2">YoaK family protein</fullName>
    </submittedName>
</protein>
<feature type="transmembrane region" description="Helical" evidence="1">
    <location>
        <begin position="12"/>
        <end position="32"/>
    </location>
</feature>
<feature type="transmembrane region" description="Helical" evidence="1">
    <location>
        <begin position="201"/>
        <end position="219"/>
    </location>
</feature>